<dbReference type="Proteomes" id="UP000887578">
    <property type="component" value="Unplaced"/>
</dbReference>
<dbReference type="InterPro" id="IPR013083">
    <property type="entry name" value="Znf_RING/FYVE/PHD"/>
</dbReference>
<dbReference type="InterPro" id="IPR011016">
    <property type="entry name" value="Znf_RING-CH"/>
</dbReference>
<evidence type="ECO:0000313" key="6">
    <source>
        <dbReference type="WBParaSite" id="PDA_v2.g11373.t1"/>
    </source>
</evidence>
<dbReference type="PANTHER" id="PTHR46347:SF1">
    <property type="entry name" value="RING_FYVE_PHD ZINC FINGER SUPERFAMILY PROTEIN"/>
    <property type="match status" value="1"/>
</dbReference>
<dbReference type="Gene3D" id="3.30.40.10">
    <property type="entry name" value="Zinc/RING finger domain, C3HC4 (zinc finger)"/>
    <property type="match status" value="1"/>
</dbReference>
<accession>A0A914P857</accession>
<keyword evidence="5" id="KW-1185">Reference proteome</keyword>
<evidence type="ECO:0000256" key="2">
    <source>
        <dbReference type="ARBA" id="ARBA00022771"/>
    </source>
</evidence>
<keyword evidence="2" id="KW-0863">Zinc-finger</keyword>
<sequence>MACESTSSVFTDPLIEEYTNVSSSSSTTELLTAKEMLLEEELVKAEEIATSLNMDNEGLIAEEKQCRFCFSLESESTEGYDQWIIPCKCDGSMKWVHQKCFEQWIALASLNHRNMCTFCG</sequence>
<evidence type="ECO:0000259" key="4">
    <source>
        <dbReference type="PROSITE" id="PS51292"/>
    </source>
</evidence>
<protein>
    <submittedName>
        <fullName evidence="6">RING-CH-type domain-containing protein</fullName>
    </submittedName>
</protein>
<keyword evidence="3" id="KW-0862">Zinc</keyword>
<name>A0A914P857_9BILA</name>
<feature type="domain" description="RING-CH-type" evidence="4">
    <location>
        <begin position="58"/>
        <end position="120"/>
    </location>
</feature>
<organism evidence="5 6">
    <name type="scientific">Panagrolaimus davidi</name>
    <dbReference type="NCBI Taxonomy" id="227884"/>
    <lineage>
        <taxon>Eukaryota</taxon>
        <taxon>Metazoa</taxon>
        <taxon>Ecdysozoa</taxon>
        <taxon>Nematoda</taxon>
        <taxon>Chromadorea</taxon>
        <taxon>Rhabditida</taxon>
        <taxon>Tylenchina</taxon>
        <taxon>Panagrolaimomorpha</taxon>
        <taxon>Panagrolaimoidea</taxon>
        <taxon>Panagrolaimidae</taxon>
        <taxon>Panagrolaimus</taxon>
    </lineage>
</organism>
<dbReference type="PANTHER" id="PTHR46347">
    <property type="entry name" value="RING/FYVE/PHD ZINC FINGER SUPERFAMILY PROTEIN"/>
    <property type="match status" value="1"/>
</dbReference>
<reference evidence="6" key="1">
    <citation type="submission" date="2022-11" db="UniProtKB">
        <authorList>
            <consortium name="WormBaseParasite"/>
        </authorList>
    </citation>
    <scope>IDENTIFICATION</scope>
</reference>
<dbReference type="WBParaSite" id="PDA_v2.g11373.t1">
    <property type="protein sequence ID" value="PDA_v2.g11373.t1"/>
    <property type="gene ID" value="PDA_v2.g11373"/>
</dbReference>
<dbReference type="AlphaFoldDB" id="A0A914P857"/>
<dbReference type="Pfam" id="PF12906">
    <property type="entry name" value="RINGv"/>
    <property type="match status" value="1"/>
</dbReference>
<proteinExistence type="predicted"/>
<dbReference type="SMART" id="SM00744">
    <property type="entry name" value="RINGv"/>
    <property type="match status" value="1"/>
</dbReference>
<dbReference type="GO" id="GO:0008270">
    <property type="term" value="F:zinc ion binding"/>
    <property type="evidence" value="ECO:0007669"/>
    <property type="project" value="UniProtKB-KW"/>
</dbReference>
<dbReference type="PROSITE" id="PS51292">
    <property type="entry name" value="ZF_RING_CH"/>
    <property type="match status" value="1"/>
</dbReference>
<evidence type="ECO:0000256" key="3">
    <source>
        <dbReference type="ARBA" id="ARBA00022833"/>
    </source>
</evidence>
<dbReference type="SUPFAM" id="SSF57850">
    <property type="entry name" value="RING/U-box"/>
    <property type="match status" value="1"/>
</dbReference>
<evidence type="ECO:0000313" key="5">
    <source>
        <dbReference type="Proteomes" id="UP000887578"/>
    </source>
</evidence>
<evidence type="ECO:0000256" key="1">
    <source>
        <dbReference type="ARBA" id="ARBA00022723"/>
    </source>
</evidence>
<keyword evidence="1" id="KW-0479">Metal-binding</keyword>